<organism evidence="1 2">
    <name type="scientific">Caballeronia mineralivorans PML1(12)</name>
    <dbReference type="NCBI Taxonomy" id="908627"/>
    <lineage>
        <taxon>Bacteria</taxon>
        <taxon>Pseudomonadati</taxon>
        <taxon>Pseudomonadota</taxon>
        <taxon>Betaproteobacteria</taxon>
        <taxon>Burkholderiales</taxon>
        <taxon>Burkholderiaceae</taxon>
        <taxon>Caballeronia</taxon>
    </lineage>
</organism>
<reference evidence="1 2" key="1">
    <citation type="journal article" date="2015" name="Genome Announc.">
        <title>Draft Genome Sequence of Burkholderia sp. Strain PML1(12), an Ectomycorrhizosphere-Inhabiting Bacterium with Effective Mineral-Weathering Ability.</title>
        <authorList>
            <person name="Uroz S."/>
            <person name="Oger P."/>
        </authorList>
    </citation>
    <scope>NUCLEOTIDE SEQUENCE [LARGE SCALE GENOMIC DNA]</scope>
    <source>
        <strain evidence="2">PML1(12)</strain>
    </source>
</reference>
<dbReference type="RefSeq" id="WP_047849371.1">
    <property type="nucleotide sequence ID" value="NZ_AEJF01000144.1"/>
</dbReference>
<protein>
    <submittedName>
        <fullName evidence="1">Uncharacterized protein</fullName>
    </submittedName>
</protein>
<gene>
    <name evidence="1" type="ORF">EOS_24820</name>
</gene>
<dbReference type="EMBL" id="AEJF01000144">
    <property type="protein sequence ID" value="KLU23563.1"/>
    <property type="molecule type" value="Genomic_DNA"/>
</dbReference>
<keyword evidence="2" id="KW-1185">Reference proteome</keyword>
<dbReference type="AlphaFoldDB" id="A0A0J1FUR5"/>
<evidence type="ECO:0000313" key="1">
    <source>
        <dbReference type="EMBL" id="KLU23563.1"/>
    </source>
</evidence>
<dbReference type="OrthoDB" id="6638191at2"/>
<accession>A0A0J1FUR5</accession>
<sequence length="102" mass="11928">MNSQFRLLGVAWYRQEDYDRCRAMFIDGEVLPFSYMDWKNQVERFRERCVSQGIGVIQAYIDPDLFPDWCVANGCNADADGRDTFASDLAGRVMMERSRLRD</sequence>
<name>A0A0J1FUR5_9BURK</name>
<comment type="caution">
    <text evidence="1">The sequence shown here is derived from an EMBL/GenBank/DDBJ whole genome shotgun (WGS) entry which is preliminary data.</text>
</comment>
<dbReference type="Proteomes" id="UP000035963">
    <property type="component" value="Unassembled WGS sequence"/>
</dbReference>
<evidence type="ECO:0000313" key="2">
    <source>
        <dbReference type="Proteomes" id="UP000035963"/>
    </source>
</evidence>
<dbReference type="PATRIC" id="fig|908627.4.peg.5539"/>
<proteinExistence type="predicted"/>